<dbReference type="InterPro" id="IPR029393">
    <property type="entry name" value="FUS1"/>
</dbReference>
<comment type="caution">
    <text evidence="2">The sequence shown here is derived from an EMBL/GenBank/DDBJ whole genome shotgun (WGS) entry which is preliminary data.</text>
</comment>
<dbReference type="EMBL" id="BTSY01000004">
    <property type="protein sequence ID" value="GMT24343.1"/>
    <property type="molecule type" value="Genomic_DNA"/>
</dbReference>
<reference evidence="2" key="1">
    <citation type="submission" date="2023-10" db="EMBL/GenBank/DDBJ databases">
        <title>Genome assembly of Pristionchus species.</title>
        <authorList>
            <person name="Yoshida K."/>
            <person name="Sommer R.J."/>
        </authorList>
    </citation>
    <scope>NUCLEOTIDE SEQUENCE</scope>
    <source>
        <strain evidence="2">RS5133</strain>
    </source>
</reference>
<dbReference type="GO" id="GO:0005739">
    <property type="term" value="C:mitochondrion"/>
    <property type="evidence" value="ECO:0007669"/>
    <property type="project" value="TreeGrafter"/>
</dbReference>
<dbReference type="Proteomes" id="UP001432322">
    <property type="component" value="Unassembled WGS sequence"/>
</dbReference>
<dbReference type="GO" id="GO:0051881">
    <property type="term" value="P:regulation of mitochondrial membrane potential"/>
    <property type="evidence" value="ECO:0007669"/>
    <property type="project" value="TreeGrafter"/>
</dbReference>
<accession>A0AAV5W1I5</accession>
<evidence type="ECO:0000313" key="3">
    <source>
        <dbReference type="Proteomes" id="UP001432322"/>
    </source>
</evidence>
<evidence type="ECO:0000313" key="2">
    <source>
        <dbReference type="EMBL" id="GMT24343.1"/>
    </source>
</evidence>
<name>A0AAV5W1I5_9BILA</name>
<dbReference type="Pfam" id="PF15000">
    <property type="entry name" value="TUSC2"/>
    <property type="match status" value="1"/>
</dbReference>
<dbReference type="PANTHER" id="PTHR15453">
    <property type="entry name" value="TUMOR SUPPRESSOR CANDIDATE 2"/>
    <property type="match status" value="1"/>
</dbReference>
<keyword evidence="3" id="KW-1185">Reference proteome</keyword>
<feature type="region of interest" description="Disordered" evidence="1">
    <location>
        <begin position="1"/>
        <end position="27"/>
    </location>
</feature>
<dbReference type="PANTHER" id="PTHR15453:SF8">
    <property type="entry name" value="TUMOR SUPPRESSOR CANDIDATE 2"/>
    <property type="match status" value="1"/>
</dbReference>
<organism evidence="2 3">
    <name type="scientific">Pristionchus fissidentatus</name>
    <dbReference type="NCBI Taxonomy" id="1538716"/>
    <lineage>
        <taxon>Eukaryota</taxon>
        <taxon>Metazoa</taxon>
        <taxon>Ecdysozoa</taxon>
        <taxon>Nematoda</taxon>
        <taxon>Chromadorea</taxon>
        <taxon>Rhabditida</taxon>
        <taxon>Rhabditina</taxon>
        <taxon>Diplogasteromorpha</taxon>
        <taxon>Diplogasteroidea</taxon>
        <taxon>Neodiplogasteridae</taxon>
        <taxon>Pristionchus</taxon>
    </lineage>
</organism>
<dbReference type="AlphaFoldDB" id="A0AAV5W1I5"/>
<sequence>MGQIGSYIRRKEEKSEHPEDGGGRHKVARQKANVFSSLGIHDLLGSRIPDAFLIFKTKSSEFMDEDGDVANEFYLEESLGSHRVLRRTTRNLTPQRAERYRIPRLHPDVPVVMIQVQ</sequence>
<protein>
    <submittedName>
        <fullName evidence="2">Uncharacterized protein</fullName>
    </submittedName>
</protein>
<proteinExistence type="predicted"/>
<evidence type="ECO:0000256" key="1">
    <source>
        <dbReference type="SAM" id="MobiDB-lite"/>
    </source>
</evidence>
<feature type="compositionally biased region" description="Basic and acidic residues" evidence="1">
    <location>
        <begin position="9"/>
        <end position="23"/>
    </location>
</feature>
<gene>
    <name evidence="2" type="ORF">PFISCL1PPCAC_15640</name>
</gene>